<dbReference type="PANTHER" id="PTHR44591">
    <property type="entry name" value="STRESS RESPONSE REGULATOR PROTEIN 1"/>
    <property type="match status" value="1"/>
</dbReference>
<feature type="modified residue" description="4-aspartylphosphate" evidence="2">
    <location>
        <position position="52"/>
    </location>
</feature>
<gene>
    <name evidence="4" type="ORF">ABC977_12365</name>
</gene>
<dbReference type="Gene3D" id="3.40.50.2300">
    <property type="match status" value="1"/>
</dbReference>
<accession>A0ABV4BF83</accession>
<evidence type="ECO:0000259" key="3">
    <source>
        <dbReference type="PROSITE" id="PS50110"/>
    </source>
</evidence>
<evidence type="ECO:0000313" key="4">
    <source>
        <dbReference type="EMBL" id="MEY6433196.1"/>
    </source>
</evidence>
<protein>
    <submittedName>
        <fullName evidence="4">Response regulator</fullName>
    </submittedName>
</protein>
<feature type="domain" description="Response regulatory" evidence="3">
    <location>
        <begin position="2"/>
        <end position="115"/>
    </location>
</feature>
<dbReference type="InterPro" id="IPR001789">
    <property type="entry name" value="Sig_transdc_resp-reg_receiver"/>
</dbReference>
<dbReference type="CDD" id="cd00156">
    <property type="entry name" value="REC"/>
    <property type="match status" value="1"/>
</dbReference>
<organism evidence="4 5">
    <name type="scientific">Thioalkalicoccus limnaeus</name>
    <dbReference type="NCBI Taxonomy" id="120681"/>
    <lineage>
        <taxon>Bacteria</taxon>
        <taxon>Pseudomonadati</taxon>
        <taxon>Pseudomonadota</taxon>
        <taxon>Gammaproteobacteria</taxon>
        <taxon>Chromatiales</taxon>
        <taxon>Chromatiaceae</taxon>
        <taxon>Thioalkalicoccus</taxon>
    </lineage>
</organism>
<dbReference type="Proteomes" id="UP001564408">
    <property type="component" value="Unassembled WGS sequence"/>
</dbReference>
<evidence type="ECO:0000256" key="1">
    <source>
        <dbReference type="ARBA" id="ARBA00022553"/>
    </source>
</evidence>
<proteinExistence type="predicted"/>
<comment type="caution">
    <text evidence="4">The sequence shown here is derived from an EMBL/GenBank/DDBJ whole genome shotgun (WGS) entry which is preliminary data.</text>
</comment>
<dbReference type="Pfam" id="PF00072">
    <property type="entry name" value="Response_reg"/>
    <property type="match status" value="1"/>
</dbReference>
<evidence type="ECO:0000256" key="2">
    <source>
        <dbReference type="PROSITE-ProRule" id="PRU00169"/>
    </source>
</evidence>
<evidence type="ECO:0000313" key="5">
    <source>
        <dbReference type="Proteomes" id="UP001564408"/>
    </source>
</evidence>
<dbReference type="EMBL" id="JBDKXB010000017">
    <property type="protein sequence ID" value="MEY6433196.1"/>
    <property type="molecule type" value="Genomic_DNA"/>
</dbReference>
<dbReference type="RefSeq" id="WP_369667581.1">
    <property type="nucleotide sequence ID" value="NZ_JBDKXB010000017.1"/>
</dbReference>
<keyword evidence="1 2" id="KW-0597">Phosphoprotein</keyword>
<dbReference type="SMART" id="SM00448">
    <property type="entry name" value="REC"/>
    <property type="match status" value="1"/>
</dbReference>
<sequence length="125" mass="13298">MRILVVDDDPLAGEMAVAILEASEHRCRRAENVLEALEMLAAAEGFDLVVSDMNMPLLNGLELLGEMRDRGIGVPFVLLTGDDPATLSAKTTDLGGCLMKDGSLETSLPRLVAELDATSGSTVQR</sequence>
<dbReference type="InterPro" id="IPR011006">
    <property type="entry name" value="CheY-like_superfamily"/>
</dbReference>
<keyword evidence="5" id="KW-1185">Reference proteome</keyword>
<dbReference type="PROSITE" id="PS50110">
    <property type="entry name" value="RESPONSE_REGULATORY"/>
    <property type="match status" value="1"/>
</dbReference>
<dbReference type="InterPro" id="IPR050595">
    <property type="entry name" value="Bact_response_regulator"/>
</dbReference>
<dbReference type="SUPFAM" id="SSF52172">
    <property type="entry name" value="CheY-like"/>
    <property type="match status" value="1"/>
</dbReference>
<dbReference type="PANTHER" id="PTHR44591:SF3">
    <property type="entry name" value="RESPONSE REGULATORY DOMAIN-CONTAINING PROTEIN"/>
    <property type="match status" value="1"/>
</dbReference>
<name>A0ABV4BF83_9GAMM</name>
<reference evidence="4 5" key="1">
    <citation type="submission" date="2024-05" db="EMBL/GenBank/DDBJ databases">
        <title>Genome Sequence and Characterization of the New Strain Purple Sulfur Bacterium of Genus Thioalkalicoccus.</title>
        <authorList>
            <person name="Bryantseva I.A."/>
            <person name="Kyndt J.A."/>
            <person name="Imhoff J.F."/>
        </authorList>
    </citation>
    <scope>NUCLEOTIDE SEQUENCE [LARGE SCALE GENOMIC DNA]</scope>
    <source>
        <strain evidence="4 5">Um2</strain>
    </source>
</reference>